<dbReference type="AlphaFoldDB" id="A0A5B9DDN2"/>
<dbReference type="RefSeq" id="WP_147663908.1">
    <property type="nucleotide sequence ID" value="NZ_CP042905.2"/>
</dbReference>
<feature type="transmembrane region" description="Helical" evidence="1">
    <location>
        <begin position="100"/>
        <end position="119"/>
    </location>
</feature>
<reference evidence="2 3" key="1">
    <citation type="journal article" date="2020" name="Nature">
        <title>Isolation of an archaeon at the prokaryote-eukaryote interface.</title>
        <authorList>
            <person name="Imachi H."/>
            <person name="Nobu M.K."/>
            <person name="Nakahara N."/>
            <person name="Morono Y."/>
            <person name="Ogawara M."/>
            <person name="Takaki Y."/>
            <person name="Takano Y."/>
            <person name="Uematsu K."/>
            <person name="Ikuta T."/>
            <person name="Ito M."/>
            <person name="Matsui Y."/>
            <person name="Miyazaki M."/>
            <person name="Murata K."/>
            <person name="Saito Y."/>
            <person name="Sakai S."/>
            <person name="Song C."/>
            <person name="Tasumi E."/>
            <person name="Yamanaka Y."/>
            <person name="Yamaguchi T."/>
            <person name="Kamagata Y."/>
            <person name="Tamaki H."/>
            <person name="Takai K."/>
        </authorList>
    </citation>
    <scope>NUCLEOTIDE SEQUENCE [LARGE SCALE GENOMIC DNA]</scope>
    <source>
        <strain evidence="2 3">MK-D1</strain>
    </source>
</reference>
<name>A0A5B9DDN2_9ARCH</name>
<dbReference type="Proteomes" id="UP000321408">
    <property type="component" value="Chromosome"/>
</dbReference>
<accession>A0A5B9DDN2</accession>
<dbReference type="EMBL" id="CP042905">
    <property type="protein sequence ID" value="QEE16987.1"/>
    <property type="molecule type" value="Genomic_DNA"/>
</dbReference>
<sequence>MKVKYLMYQCPNCHAFTHIAHATEPLKCKICGRSICYECVDLGMCTHCKNLLTKDEYQQLKSSQPKFSIVSCIFIGLVIFDIYCAIRAVSGLMFSNNSQILSGSIGFILGILPTIFLFYRFKKEEAKAAPIYESFKNKIKERQRI</sequence>
<feature type="transmembrane region" description="Helical" evidence="1">
    <location>
        <begin position="67"/>
        <end position="88"/>
    </location>
</feature>
<keyword evidence="3" id="KW-1185">Reference proteome</keyword>
<organism evidence="2 3">
    <name type="scientific">Promethearchaeum syntrophicum</name>
    <dbReference type="NCBI Taxonomy" id="2594042"/>
    <lineage>
        <taxon>Archaea</taxon>
        <taxon>Promethearchaeati</taxon>
        <taxon>Promethearchaeota</taxon>
        <taxon>Promethearchaeia</taxon>
        <taxon>Promethearchaeales</taxon>
        <taxon>Promethearchaeaceae</taxon>
        <taxon>Promethearchaeum</taxon>
    </lineage>
</organism>
<keyword evidence="1" id="KW-0812">Transmembrane</keyword>
<evidence type="ECO:0000313" key="2">
    <source>
        <dbReference type="EMBL" id="QEE16987.1"/>
    </source>
</evidence>
<evidence type="ECO:0000313" key="3">
    <source>
        <dbReference type="Proteomes" id="UP000321408"/>
    </source>
</evidence>
<reference evidence="2 3" key="2">
    <citation type="journal article" date="2024" name="Int. J. Syst. Evol. Microbiol.">
        <title>Promethearchaeum syntrophicum gen. nov., sp. nov., an anaerobic, obligately syntrophic archaeon, the first isolate of the lineage 'Asgard' archaea, and proposal of the new archaeal phylum Promethearchaeota phyl. nov. and kingdom Promethearchaeati regn. nov.</title>
        <authorList>
            <person name="Imachi H."/>
            <person name="Nobu M.K."/>
            <person name="Kato S."/>
            <person name="Takaki Y."/>
            <person name="Miyazaki M."/>
            <person name="Miyata M."/>
            <person name="Ogawara M."/>
            <person name="Saito Y."/>
            <person name="Sakai S."/>
            <person name="Tahara Y.O."/>
            <person name="Takano Y."/>
            <person name="Tasumi E."/>
            <person name="Uematsu K."/>
            <person name="Yoshimura T."/>
            <person name="Itoh T."/>
            <person name="Ohkuma M."/>
            <person name="Takai K."/>
        </authorList>
    </citation>
    <scope>NUCLEOTIDE SEQUENCE [LARGE SCALE GENOMIC DNA]</scope>
    <source>
        <strain evidence="2 3">MK-D1</strain>
    </source>
</reference>
<keyword evidence="1" id="KW-1133">Transmembrane helix</keyword>
<evidence type="ECO:0000256" key="1">
    <source>
        <dbReference type="SAM" id="Phobius"/>
    </source>
</evidence>
<protein>
    <submittedName>
        <fullName evidence="2">Uncharacterized protein</fullName>
    </submittedName>
</protein>
<gene>
    <name evidence="2" type="ORF">DSAG12_02819</name>
</gene>
<dbReference type="KEGG" id="psyt:DSAG12_02819"/>
<proteinExistence type="predicted"/>
<dbReference type="GeneID" id="41330798"/>
<keyword evidence="1" id="KW-0472">Membrane</keyword>